<proteinExistence type="predicted"/>
<dbReference type="AlphaFoldDB" id="A0A1R3INZ2"/>
<organism evidence="1 2">
    <name type="scientific">Corchorus olitorius</name>
    <dbReference type="NCBI Taxonomy" id="93759"/>
    <lineage>
        <taxon>Eukaryota</taxon>
        <taxon>Viridiplantae</taxon>
        <taxon>Streptophyta</taxon>
        <taxon>Embryophyta</taxon>
        <taxon>Tracheophyta</taxon>
        <taxon>Spermatophyta</taxon>
        <taxon>Magnoliopsida</taxon>
        <taxon>eudicotyledons</taxon>
        <taxon>Gunneridae</taxon>
        <taxon>Pentapetalae</taxon>
        <taxon>rosids</taxon>
        <taxon>malvids</taxon>
        <taxon>Malvales</taxon>
        <taxon>Malvaceae</taxon>
        <taxon>Grewioideae</taxon>
        <taxon>Apeibeae</taxon>
        <taxon>Corchorus</taxon>
    </lineage>
</organism>
<dbReference type="STRING" id="93759.A0A1R3INZ2"/>
<comment type="caution">
    <text evidence="1">The sequence shown here is derived from an EMBL/GenBank/DDBJ whole genome shotgun (WGS) entry which is preliminary data.</text>
</comment>
<evidence type="ECO:0000313" key="2">
    <source>
        <dbReference type="Proteomes" id="UP000187203"/>
    </source>
</evidence>
<evidence type="ECO:0000313" key="1">
    <source>
        <dbReference type="EMBL" id="OMO84281.1"/>
    </source>
</evidence>
<reference evidence="2" key="1">
    <citation type="submission" date="2013-09" db="EMBL/GenBank/DDBJ databases">
        <title>Corchorus olitorius genome sequencing.</title>
        <authorList>
            <person name="Alam M."/>
            <person name="Haque M.S."/>
            <person name="Islam M.S."/>
            <person name="Emdad E.M."/>
            <person name="Islam M.M."/>
            <person name="Ahmed B."/>
            <person name="Halim A."/>
            <person name="Hossen Q.M.M."/>
            <person name="Hossain M.Z."/>
            <person name="Ahmed R."/>
            <person name="Khan M.M."/>
            <person name="Islam R."/>
            <person name="Rashid M.M."/>
            <person name="Khan S.A."/>
            <person name="Rahman M.S."/>
            <person name="Alam M."/>
            <person name="Yahiya A.S."/>
            <person name="Khan M.S."/>
            <person name="Azam M.S."/>
            <person name="Haque T."/>
            <person name="Lashkar M.Z.H."/>
            <person name="Akhand A.I."/>
            <person name="Morshed G."/>
            <person name="Roy S."/>
            <person name="Uddin K.S."/>
            <person name="Rabeya T."/>
            <person name="Hossain A.S."/>
            <person name="Chowdhury A."/>
            <person name="Snigdha A.R."/>
            <person name="Mortoza M.S."/>
            <person name="Matin S.A."/>
            <person name="Hoque S.M.E."/>
            <person name="Islam M.K."/>
            <person name="Roy D.K."/>
            <person name="Haider R."/>
            <person name="Moosa M.M."/>
            <person name="Elias S.M."/>
            <person name="Hasan A.M."/>
            <person name="Jahan S."/>
            <person name="Shafiuddin M."/>
            <person name="Mahmood N."/>
            <person name="Shommy N.S."/>
        </authorList>
    </citation>
    <scope>NUCLEOTIDE SEQUENCE [LARGE SCALE GENOMIC DNA]</scope>
    <source>
        <strain evidence="2">cv. O-4</strain>
    </source>
</reference>
<protein>
    <submittedName>
        <fullName evidence="1">Alkyl hydroperoxide reductase subunit C/ Thiol specific antioxidant</fullName>
    </submittedName>
</protein>
<dbReference type="SUPFAM" id="SSF52833">
    <property type="entry name" value="Thioredoxin-like"/>
    <property type="match status" value="1"/>
</dbReference>
<dbReference type="Gene3D" id="3.40.30.10">
    <property type="entry name" value="Glutaredoxin"/>
    <property type="match status" value="1"/>
</dbReference>
<dbReference type="OrthoDB" id="1731827at2759"/>
<name>A0A1R3INZ2_9ROSI</name>
<gene>
    <name evidence="1" type="ORF">COLO4_22132</name>
</gene>
<dbReference type="EMBL" id="AWUE01017857">
    <property type="protein sequence ID" value="OMO84281.1"/>
    <property type="molecule type" value="Genomic_DNA"/>
</dbReference>
<dbReference type="InterPro" id="IPR036249">
    <property type="entry name" value="Thioredoxin-like_sf"/>
</dbReference>
<keyword evidence="2" id="KW-1185">Reference proteome</keyword>
<accession>A0A1R3INZ2</accession>
<sequence>MPPFCLLPPPKLHNYQKLELRTFAVFQACAFGDSYEKFKKAGAEVVGISGDHTTSHKFYLTKLKLR</sequence>
<dbReference type="Proteomes" id="UP000187203">
    <property type="component" value="Unassembled WGS sequence"/>
</dbReference>